<dbReference type="EMBL" id="JACIDB010000001">
    <property type="protein sequence ID" value="MBB3874412.1"/>
    <property type="molecule type" value="Genomic_DNA"/>
</dbReference>
<reference evidence="1 2" key="1">
    <citation type="submission" date="2020-08" db="EMBL/GenBank/DDBJ databases">
        <title>Genomic Encyclopedia of Type Strains, Phase IV (KMG-IV): sequencing the most valuable type-strain genomes for metagenomic binning, comparative biology and taxonomic classification.</title>
        <authorList>
            <person name="Goeker M."/>
        </authorList>
    </citation>
    <scope>NUCLEOTIDE SEQUENCE [LARGE SCALE GENOMIC DNA]</scope>
    <source>
        <strain evidence="1 2">DSM 15581</strain>
    </source>
</reference>
<comment type="caution">
    <text evidence="1">The sequence shown here is derived from an EMBL/GenBank/DDBJ whole genome shotgun (WGS) entry which is preliminary data.</text>
</comment>
<dbReference type="AlphaFoldDB" id="A0AAW3TP85"/>
<protein>
    <recommendedName>
        <fullName evidence="3">Antitoxin VbhA domain-containing protein</fullName>
    </recommendedName>
</protein>
<evidence type="ECO:0000313" key="2">
    <source>
        <dbReference type="Proteomes" id="UP000528945"/>
    </source>
</evidence>
<gene>
    <name evidence="1" type="ORF">GGR47_000628</name>
</gene>
<name>A0AAW3TP85_9SPHN</name>
<sequence>MCLLLKIDRYLRVTKMSRSEFGRRTVNDPRLVTDMMRGRIVGQDLEHRIERFMAERRA</sequence>
<accession>A0AAW3TP85</accession>
<organism evidence="1 2">
    <name type="scientific">Sphingomonas aquatilis</name>
    <dbReference type="NCBI Taxonomy" id="93063"/>
    <lineage>
        <taxon>Bacteria</taxon>
        <taxon>Pseudomonadati</taxon>
        <taxon>Pseudomonadota</taxon>
        <taxon>Alphaproteobacteria</taxon>
        <taxon>Sphingomonadales</taxon>
        <taxon>Sphingomonadaceae</taxon>
        <taxon>Sphingomonas</taxon>
    </lineage>
</organism>
<evidence type="ECO:0000313" key="1">
    <source>
        <dbReference type="EMBL" id="MBB3874412.1"/>
    </source>
</evidence>
<dbReference type="Proteomes" id="UP000528945">
    <property type="component" value="Unassembled WGS sequence"/>
</dbReference>
<keyword evidence="2" id="KW-1185">Reference proteome</keyword>
<evidence type="ECO:0008006" key="3">
    <source>
        <dbReference type="Google" id="ProtNLM"/>
    </source>
</evidence>
<dbReference type="RefSeq" id="WP_167509714.1">
    <property type="nucleotide sequence ID" value="NZ_JACIDB010000001.1"/>
</dbReference>
<proteinExistence type="predicted"/>